<evidence type="ECO:0000256" key="2">
    <source>
        <dbReference type="ARBA" id="ARBA00012438"/>
    </source>
</evidence>
<evidence type="ECO:0000313" key="7">
    <source>
        <dbReference type="Proteomes" id="UP000565521"/>
    </source>
</evidence>
<dbReference type="InterPro" id="IPR036097">
    <property type="entry name" value="HisK_dim/P_sf"/>
</dbReference>
<dbReference type="Proteomes" id="UP000565521">
    <property type="component" value="Unassembled WGS sequence"/>
</dbReference>
<proteinExistence type="predicted"/>
<organism evidence="6 7">
    <name type="scientific">Hymenobacter lapidiphilus</name>
    <dbReference type="NCBI Taxonomy" id="2608003"/>
    <lineage>
        <taxon>Bacteria</taxon>
        <taxon>Pseudomonadati</taxon>
        <taxon>Bacteroidota</taxon>
        <taxon>Cytophagia</taxon>
        <taxon>Cytophagales</taxon>
        <taxon>Hymenobacteraceae</taxon>
        <taxon>Hymenobacter</taxon>
    </lineage>
</organism>
<feature type="transmembrane region" description="Helical" evidence="4">
    <location>
        <begin position="38"/>
        <end position="60"/>
    </location>
</feature>
<dbReference type="InterPro" id="IPR003594">
    <property type="entry name" value="HATPase_dom"/>
</dbReference>
<feature type="transmembrane region" description="Helical" evidence="4">
    <location>
        <begin position="66"/>
        <end position="84"/>
    </location>
</feature>
<feature type="transmembrane region" description="Helical" evidence="4">
    <location>
        <begin position="136"/>
        <end position="153"/>
    </location>
</feature>
<dbReference type="Pfam" id="PF00512">
    <property type="entry name" value="HisKA"/>
    <property type="match status" value="1"/>
</dbReference>
<dbReference type="CDD" id="cd00082">
    <property type="entry name" value="HisKA"/>
    <property type="match status" value="1"/>
</dbReference>
<feature type="transmembrane region" description="Helical" evidence="4">
    <location>
        <begin position="6"/>
        <end position="26"/>
    </location>
</feature>
<keyword evidence="4" id="KW-1133">Transmembrane helix</keyword>
<dbReference type="PANTHER" id="PTHR43065:SF42">
    <property type="entry name" value="TWO-COMPONENT SENSOR PPRA"/>
    <property type="match status" value="1"/>
</dbReference>
<dbReference type="InterPro" id="IPR004358">
    <property type="entry name" value="Sig_transdc_His_kin-like_C"/>
</dbReference>
<dbReference type="PANTHER" id="PTHR43065">
    <property type="entry name" value="SENSOR HISTIDINE KINASE"/>
    <property type="match status" value="1"/>
</dbReference>
<feature type="domain" description="Histidine kinase" evidence="5">
    <location>
        <begin position="226"/>
        <end position="469"/>
    </location>
</feature>
<dbReference type="EC" id="2.7.13.3" evidence="2"/>
<dbReference type="InterPro" id="IPR036890">
    <property type="entry name" value="HATPase_C_sf"/>
</dbReference>
<comment type="catalytic activity">
    <reaction evidence="1">
        <text>ATP + protein L-histidine = ADP + protein N-phospho-L-histidine.</text>
        <dbReference type="EC" id="2.7.13.3"/>
    </reaction>
</comment>
<comment type="caution">
    <text evidence="6">The sequence shown here is derived from an EMBL/GenBank/DDBJ whole genome shotgun (WGS) entry which is preliminary data.</text>
</comment>
<evidence type="ECO:0000259" key="5">
    <source>
        <dbReference type="PROSITE" id="PS50109"/>
    </source>
</evidence>
<evidence type="ECO:0000313" key="6">
    <source>
        <dbReference type="EMBL" id="NVO32665.1"/>
    </source>
</evidence>
<evidence type="ECO:0000256" key="4">
    <source>
        <dbReference type="SAM" id="Phobius"/>
    </source>
</evidence>
<dbReference type="SUPFAM" id="SSF55874">
    <property type="entry name" value="ATPase domain of HSP90 chaperone/DNA topoisomerase II/histidine kinase"/>
    <property type="match status" value="1"/>
</dbReference>
<sequence length="469" mass="52501">MKLIIFPPIPSILVSLFVFLALRHFLELPERAPRLNGLLKYLWAVALPLLLVMETVGSRWETDTHLLIDAVYVGLMVLLAGVVLTRMRALQPARTLLLALAPFALQALAKFILFVLPIEVGPSVSELILYGKPADLFWFFSIVWLVVGALVAYKQQTLLQQQRLEREVEARIQVRNQELEQLVEERTASLTRQTGELRETLEELRITQDQLIQSEKMASLGELTAGIAHEIQNPLNFVTNFADVSTELLSELREKQQKRTTLDAELEEELLTDLEQNLSKITHHGHRAASIVRGMLEHSRASTGERLPTDLNLLADEYLRLAYHGLRAKNKTFNATLLTDFAPDLPLIEAVGPDVGRVLLNLFTNAFYAVQKRREQLPAQPDYVPTVSVRTRALPEGGVEIRVRDNGTGIPEAARQKIFQPFFTTKPAGEGTGLGLSLSYDIITKGHNGTLSLETEEGQGTEFVIKLPN</sequence>
<keyword evidence="3" id="KW-0597">Phosphoprotein</keyword>
<dbReference type="GO" id="GO:0000155">
    <property type="term" value="F:phosphorelay sensor kinase activity"/>
    <property type="evidence" value="ECO:0007669"/>
    <property type="project" value="InterPro"/>
</dbReference>
<dbReference type="SUPFAM" id="SSF47384">
    <property type="entry name" value="Homodimeric domain of signal transducing histidine kinase"/>
    <property type="match status" value="1"/>
</dbReference>
<dbReference type="Gene3D" id="1.10.287.130">
    <property type="match status" value="1"/>
</dbReference>
<dbReference type="InterPro" id="IPR005467">
    <property type="entry name" value="His_kinase_dom"/>
</dbReference>
<dbReference type="EMBL" id="JABKAU010000034">
    <property type="protein sequence ID" value="NVO32665.1"/>
    <property type="molecule type" value="Genomic_DNA"/>
</dbReference>
<dbReference type="RefSeq" id="WP_176909533.1">
    <property type="nucleotide sequence ID" value="NZ_JABKAU010000034.1"/>
</dbReference>
<keyword evidence="7" id="KW-1185">Reference proteome</keyword>
<evidence type="ECO:0000256" key="3">
    <source>
        <dbReference type="ARBA" id="ARBA00022553"/>
    </source>
</evidence>
<dbReference type="Gene3D" id="3.30.565.10">
    <property type="entry name" value="Histidine kinase-like ATPase, C-terminal domain"/>
    <property type="match status" value="1"/>
</dbReference>
<dbReference type="SMART" id="SM00388">
    <property type="entry name" value="HisKA"/>
    <property type="match status" value="1"/>
</dbReference>
<dbReference type="PROSITE" id="PS50109">
    <property type="entry name" value="HIS_KIN"/>
    <property type="match status" value="1"/>
</dbReference>
<keyword evidence="6" id="KW-0418">Kinase</keyword>
<keyword evidence="6" id="KW-0808">Transferase</keyword>
<dbReference type="PRINTS" id="PR00344">
    <property type="entry name" value="BCTRLSENSOR"/>
</dbReference>
<reference evidence="6 7" key="1">
    <citation type="submission" date="2020-05" db="EMBL/GenBank/DDBJ databases">
        <title>Hymenobacter terrestris sp. nov. and Hymenobacter lapidiphilus sp. nov., isolated from regoliths in Antarctica.</title>
        <authorList>
            <person name="Sedlacek I."/>
            <person name="Pantucek R."/>
            <person name="Zeman M."/>
            <person name="Holochova P."/>
            <person name="Kralova S."/>
            <person name="Stankova E."/>
            <person name="Sedo O."/>
            <person name="Micenkova L."/>
            <person name="Svec P."/>
            <person name="Gupta V."/>
            <person name="Sood U."/>
            <person name="Korpole U.S."/>
            <person name="Lal R."/>
        </authorList>
    </citation>
    <scope>NUCLEOTIDE SEQUENCE [LARGE SCALE GENOMIC DNA]</scope>
    <source>
        <strain evidence="6 7">P5342</strain>
    </source>
</reference>
<feature type="transmembrane region" description="Helical" evidence="4">
    <location>
        <begin position="96"/>
        <end position="116"/>
    </location>
</feature>
<gene>
    <name evidence="6" type="ORF">HW554_15730</name>
</gene>
<dbReference type="AlphaFoldDB" id="A0A7Y7PRF4"/>
<evidence type="ECO:0000256" key="1">
    <source>
        <dbReference type="ARBA" id="ARBA00000085"/>
    </source>
</evidence>
<keyword evidence="4" id="KW-0472">Membrane</keyword>
<name>A0A7Y7PRF4_9BACT</name>
<dbReference type="SMART" id="SM00387">
    <property type="entry name" value="HATPase_c"/>
    <property type="match status" value="1"/>
</dbReference>
<dbReference type="InterPro" id="IPR003661">
    <property type="entry name" value="HisK_dim/P_dom"/>
</dbReference>
<protein>
    <recommendedName>
        <fullName evidence="2">histidine kinase</fullName>
        <ecNumber evidence="2">2.7.13.3</ecNumber>
    </recommendedName>
</protein>
<keyword evidence="4" id="KW-0812">Transmembrane</keyword>
<dbReference type="Pfam" id="PF02518">
    <property type="entry name" value="HATPase_c"/>
    <property type="match status" value="1"/>
</dbReference>
<accession>A0A7Y7PRF4</accession>